<dbReference type="AlphaFoldDB" id="A0A080VK84"/>
<dbReference type="EMBL" id="NFFZ01000023">
    <property type="protein sequence ID" value="OTI56174.1"/>
    <property type="molecule type" value="Genomic_DNA"/>
</dbReference>
<evidence type="ECO:0000259" key="1">
    <source>
        <dbReference type="Pfam" id="PF10703"/>
    </source>
</evidence>
<feature type="domain" description="MoaF C-terminal" evidence="2">
    <location>
        <begin position="158"/>
        <end position="270"/>
    </location>
</feature>
<dbReference type="eggNOG" id="ENOG502ZAQM">
    <property type="taxonomic scope" value="Bacteria"/>
</dbReference>
<evidence type="ECO:0000313" key="5">
    <source>
        <dbReference type="Proteomes" id="UP000045039"/>
    </source>
</evidence>
<gene>
    <name evidence="4" type="ORF">CAZ10_30665</name>
    <name evidence="3" type="ORF">PAERUG_P19_London_7_VIM_2_05_10_01615</name>
</gene>
<accession>A0A080VK84</accession>
<dbReference type="Pfam" id="PF10703">
    <property type="entry name" value="MoaF"/>
    <property type="match status" value="1"/>
</dbReference>
<dbReference type="Pfam" id="PF17409">
    <property type="entry name" value="MoaF_C"/>
    <property type="match status" value="1"/>
</dbReference>
<feature type="domain" description="Molybdenum cofactor biosynthesis protein F N-terminal" evidence="1">
    <location>
        <begin position="7"/>
        <end position="116"/>
    </location>
</feature>
<dbReference type="InterPro" id="IPR024724">
    <property type="entry name" value="MoaF_N"/>
</dbReference>
<dbReference type="InterPro" id="IPR035348">
    <property type="entry name" value="MoaF_C"/>
</dbReference>
<dbReference type="Proteomes" id="UP000045039">
    <property type="component" value="Unassembled WGS sequence"/>
</dbReference>
<dbReference type="SMR" id="A0A080VK84"/>
<dbReference type="RefSeq" id="WP_003113031.1">
    <property type="nucleotide sequence ID" value="NZ_AP014839.1"/>
</dbReference>
<dbReference type="OMA" id="VDRCHYV"/>
<dbReference type="Gene3D" id="2.40.128.20">
    <property type="match status" value="2"/>
</dbReference>
<reference evidence="3" key="2">
    <citation type="submission" date="2015-06" db="EMBL/GenBank/DDBJ databases">
        <authorList>
            <person name="Radhakrishnan R."/>
            <person name="Underwood A."/>
            <person name="Al-Shahib A."/>
        </authorList>
    </citation>
    <scope>NUCLEOTIDE SEQUENCE</scope>
    <source>
        <strain evidence="3">P19_London_7_VIM_2_05_10</strain>
    </source>
</reference>
<evidence type="ECO:0000313" key="4">
    <source>
        <dbReference type="EMBL" id="OTI56174.1"/>
    </source>
</evidence>
<comment type="caution">
    <text evidence="4">The sequence shown here is derived from an EMBL/GenBank/DDBJ whole genome shotgun (WGS) entry which is preliminary data.</text>
</comment>
<reference evidence="6" key="3">
    <citation type="submission" date="2017-05" db="EMBL/GenBank/DDBJ databases">
        <authorList>
            <person name="Giani T."/>
            <person name="Arena F."/>
            <person name="Pollini S."/>
            <person name="Di Pilato V."/>
            <person name="D'Andrea M.M."/>
            <person name="Henrici De Angelis L."/>
            <person name="Bassetti M."/>
            <person name="Rossolini G.M."/>
        </authorList>
    </citation>
    <scope>NUCLEOTIDE SEQUENCE [LARGE SCALE GENOMIC DNA]</scope>
    <source>
        <strain evidence="6">S567_C10_BS</strain>
    </source>
</reference>
<evidence type="ECO:0000313" key="6">
    <source>
        <dbReference type="Proteomes" id="UP000194857"/>
    </source>
</evidence>
<dbReference type="InterPro" id="IPR012674">
    <property type="entry name" value="Calycin"/>
</dbReference>
<reference evidence="5" key="1">
    <citation type="submission" date="2015-06" db="EMBL/GenBank/DDBJ databases">
        <authorList>
            <person name="Radhakrishnan Rajesh"/>
            <person name="Underwood Anthony"/>
            <person name="Al-Shahib Ali"/>
        </authorList>
    </citation>
    <scope>NUCLEOTIDE SEQUENCE [LARGE SCALE GENOMIC DNA]</scope>
    <source>
        <strain evidence="5">P19_London_7_VIM_2_05_10</strain>
    </source>
</reference>
<dbReference type="EMBL" id="CVVU01000088">
    <property type="protein sequence ID" value="CRO43302.1"/>
    <property type="molecule type" value="Genomic_DNA"/>
</dbReference>
<reference evidence="4" key="4">
    <citation type="submission" date="2017-05" db="EMBL/GenBank/DDBJ databases">
        <authorList>
            <person name="Song R."/>
            <person name="Chenine A.L."/>
            <person name="Ruprecht R.M."/>
        </authorList>
    </citation>
    <scope>NUCLEOTIDE SEQUENCE [LARGE SCALE GENOMIC DNA]</scope>
    <source>
        <strain evidence="4">S567_C10_BS</strain>
    </source>
</reference>
<protein>
    <submittedName>
        <fullName evidence="4">Molybdenum cofactor biosynthesis protein F</fullName>
    </submittedName>
</protein>
<organism evidence="4 6">
    <name type="scientific">Pseudomonas aeruginosa</name>
    <dbReference type="NCBI Taxonomy" id="287"/>
    <lineage>
        <taxon>Bacteria</taxon>
        <taxon>Pseudomonadati</taxon>
        <taxon>Pseudomonadota</taxon>
        <taxon>Gammaproteobacteria</taxon>
        <taxon>Pseudomonadales</taxon>
        <taxon>Pseudomonadaceae</taxon>
        <taxon>Pseudomonas</taxon>
    </lineage>
</organism>
<proteinExistence type="predicted"/>
<sequence>MSAHSHSGWITVGALADGFAPDNHVLPACGDLAGLERVLHFANGWVIEHAFDSQRLRWRLADGSASGESDYRASSLRENLYLVDFLKQENGRPVSVSLVLDFDNQAFTAVLGHLPDRAACEQGLFARALAGRELTGVEAEFLHGSLDRPWQPGACPHVPSDELVGLRNRYVYSASEAYEHIYLNPAFYTWQCLRGAERGLADTDRCHCYRLAERLYLFVWREKIVPTLGVLLIDLEAGRTDGKIFGYQDDDFATPVNFPVGALAQVLNQTRHDL</sequence>
<name>A0A080VK84_PSEAI</name>
<evidence type="ECO:0000259" key="2">
    <source>
        <dbReference type="Pfam" id="PF17409"/>
    </source>
</evidence>
<dbReference type="Proteomes" id="UP000194857">
    <property type="component" value="Unassembled WGS sequence"/>
</dbReference>
<evidence type="ECO:0000313" key="3">
    <source>
        <dbReference type="EMBL" id="CRO43302.1"/>
    </source>
</evidence>